<dbReference type="AlphaFoldDB" id="A0A8D9EN36"/>
<organism evidence="1">
    <name type="scientific">Cacopsylla melanoneura</name>
    <dbReference type="NCBI Taxonomy" id="428564"/>
    <lineage>
        <taxon>Eukaryota</taxon>
        <taxon>Metazoa</taxon>
        <taxon>Ecdysozoa</taxon>
        <taxon>Arthropoda</taxon>
        <taxon>Hexapoda</taxon>
        <taxon>Insecta</taxon>
        <taxon>Pterygota</taxon>
        <taxon>Neoptera</taxon>
        <taxon>Paraneoptera</taxon>
        <taxon>Hemiptera</taxon>
        <taxon>Sternorrhyncha</taxon>
        <taxon>Psylloidea</taxon>
        <taxon>Psyllidae</taxon>
        <taxon>Psyllinae</taxon>
        <taxon>Cacopsylla</taxon>
    </lineage>
</organism>
<evidence type="ECO:0000313" key="1">
    <source>
        <dbReference type="EMBL" id="CAG6758699.1"/>
    </source>
</evidence>
<name>A0A8D9EN36_9HEMI</name>
<accession>A0A8D9EN36</accession>
<proteinExistence type="predicted"/>
<sequence>MGNSPGSPGTETINLLKPETINLLYKSYIRPTIEYANVIWNPYFVKDINMLERIQRTATKIPKQLKNKPYEERLTILELTTHQQRRHRGDLIETFKIATNKYQSLPNCILKFNQSTRTRGHPMKLLKERNTKKPRSEFLPNRIFNGWNNLPMEVVMSTTVNEFKNKLDKLIILMVLDLLDGATNGVKNLLPDLLSNLLSK</sequence>
<dbReference type="EMBL" id="HBUF01550223">
    <property type="protein sequence ID" value="CAG6758699.1"/>
    <property type="molecule type" value="Transcribed_RNA"/>
</dbReference>
<protein>
    <submittedName>
        <fullName evidence="1">Uncharacterized protein</fullName>
    </submittedName>
</protein>
<reference evidence="1" key="1">
    <citation type="submission" date="2021-05" db="EMBL/GenBank/DDBJ databases">
        <authorList>
            <person name="Alioto T."/>
            <person name="Alioto T."/>
            <person name="Gomez Garrido J."/>
        </authorList>
    </citation>
    <scope>NUCLEOTIDE SEQUENCE</scope>
</reference>